<reference evidence="1" key="2">
    <citation type="submission" date="2022-01" db="EMBL/GenBank/DDBJ databases">
        <authorList>
            <person name="Yamashiro T."/>
            <person name="Shiraishi A."/>
            <person name="Satake H."/>
            <person name="Nakayama K."/>
        </authorList>
    </citation>
    <scope>NUCLEOTIDE SEQUENCE</scope>
</reference>
<evidence type="ECO:0000313" key="1">
    <source>
        <dbReference type="EMBL" id="GJT70056.1"/>
    </source>
</evidence>
<dbReference type="EMBL" id="BQNB010018043">
    <property type="protein sequence ID" value="GJT70056.1"/>
    <property type="molecule type" value="Genomic_DNA"/>
</dbReference>
<protein>
    <submittedName>
        <fullName evidence="1">Uncharacterized protein</fullName>
    </submittedName>
</protein>
<sequence length="95" mass="10663">MQRSRPACKGAARHAKEPPAGLRLTSQITFNIWMAFGGNTLDLGINWRRNGQDYESTPRSLKEFCIVAGDGVVIPHDAVISYKQQREGLYEDVRT</sequence>
<name>A0ABQ5G3D6_9ASTR</name>
<dbReference type="Proteomes" id="UP001151760">
    <property type="component" value="Unassembled WGS sequence"/>
</dbReference>
<comment type="caution">
    <text evidence="1">The sequence shown here is derived from an EMBL/GenBank/DDBJ whole genome shotgun (WGS) entry which is preliminary data.</text>
</comment>
<evidence type="ECO:0000313" key="2">
    <source>
        <dbReference type="Proteomes" id="UP001151760"/>
    </source>
</evidence>
<organism evidence="1 2">
    <name type="scientific">Tanacetum coccineum</name>
    <dbReference type="NCBI Taxonomy" id="301880"/>
    <lineage>
        <taxon>Eukaryota</taxon>
        <taxon>Viridiplantae</taxon>
        <taxon>Streptophyta</taxon>
        <taxon>Embryophyta</taxon>
        <taxon>Tracheophyta</taxon>
        <taxon>Spermatophyta</taxon>
        <taxon>Magnoliopsida</taxon>
        <taxon>eudicotyledons</taxon>
        <taxon>Gunneridae</taxon>
        <taxon>Pentapetalae</taxon>
        <taxon>asterids</taxon>
        <taxon>campanulids</taxon>
        <taxon>Asterales</taxon>
        <taxon>Asteraceae</taxon>
        <taxon>Asteroideae</taxon>
        <taxon>Anthemideae</taxon>
        <taxon>Anthemidinae</taxon>
        <taxon>Tanacetum</taxon>
    </lineage>
</organism>
<gene>
    <name evidence="1" type="ORF">Tco_1029342</name>
</gene>
<accession>A0ABQ5G3D6</accession>
<keyword evidence="2" id="KW-1185">Reference proteome</keyword>
<proteinExistence type="predicted"/>
<reference evidence="1" key="1">
    <citation type="journal article" date="2022" name="Int. J. Mol. Sci.">
        <title>Draft Genome of Tanacetum Coccineum: Genomic Comparison of Closely Related Tanacetum-Family Plants.</title>
        <authorList>
            <person name="Yamashiro T."/>
            <person name="Shiraishi A."/>
            <person name="Nakayama K."/>
            <person name="Satake H."/>
        </authorList>
    </citation>
    <scope>NUCLEOTIDE SEQUENCE</scope>
</reference>